<evidence type="ECO:0000256" key="2">
    <source>
        <dbReference type="ARBA" id="ARBA00005466"/>
    </source>
</evidence>
<keyword evidence="3" id="KW-0285">Flavoprotein</keyword>
<feature type="signal peptide" evidence="6">
    <location>
        <begin position="1"/>
        <end position="26"/>
    </location>
</feature>
<comment type="caution">
    <text evidence="8">The sequence shown here is derived from an EMBL/GenBank/DDBJ whole genome shotgun (WGS) entry which is preliminary data.</text>
</comment>
<keyword evidence="4" id="KW-0274">FAD</keyword>
<dbReference type="InterPro" id="IPR016166">
    <property type="entry name" value="FAD-bd_PCMH"/>
</dbReference>
<dbReference type="InterPro" id="IPR012951">
    <property type="entry name" value="BBE"/>
</dbReference>
<reference evidence="8 9" key="1">
    <citation type="journal article" date="2021" name="Elife">
        <title>Chloroplast acquisition without the gene transfer in kleptoplastic sea slugs, Plakobranchus ocellatus.</title>
        <authorList>
            <person name="Maeda T."/>
            <person name="Takahashi S."/>
            <person name="Yoshida T."/>
            <person name="Shimamura S."/>
            <person name="Takaki Y."/>
            <person name="Nagai Y."/>
            <person name="Toyoda A."/>
            <person name="Suzuki Y."/>
            <person name="Arimoto A."/>
            <person name="Ishii H."/>
            <person name="Satoh N."/>
            <person name="Nishiyama T."/>
            <person name="Hasebe M."/>
            <person name="Maruyama T."/>
            <person name="Minagawa J."/>
            <person name="Obokata J."/>
            <person name="Shigenobu S."/>
        </authorList>
    </citation>
    <scope>NUCLEOTIDE SEQUENCE [LARGE SCALE GENOMIC DNA]</scope>
</reference>
<feature type="domain" description="FAD-binding PCMH-type" evidence="7">
    <location>
        <begin position="85"/>
        <end position="280"/>
    </location>
</feature>
<dbReference type="PROSITE" id="PS51387">
    <property type="entry name" value="FAD_PCMH"/>
    <property type="match status" value="1"/>
</dbReference>
<dbReference type="PANTHER" id="PTHR42973">
    <property type="entry name" value="BINDING OXIDOREDUCTASE, PUTATIVE (AFU_ORTHOLOGUE AFUA_1G17690)-RELATED"/>
    <property type="match status" value="1"/>
</dbReference>
<name>A0AAV4EE55_9GAST</name>
<dbReference type="Pfam" id="PF01565">
    <property type="entry name" value="FAD_binding_4"/>
    <property type="match status" value="1"/>
</dbReference>
<evidence type="ECO:0000256" key="3">
    <source>
        <dbReference type="ARBA" id="ARBA00022630"/>
    </source>
</evidence>
<dbReference type="PANTHER" id="PTHR42973:SF39">
    <property type="entry name" value="FAD-BINDING PCMH-TYPE DOMAIN-CONTAINING PROTEIN"/>
    <property type="match status" value="1"/>
</dbReference>
<keyword evidence="6" id="KW-0732">Signal</keyword>
<dbReference type="SUPFAM" id="SSF56176">
    <property type="entry name" value="FAD-binding/transporter-associated domain-like"/>
    <property type="match status" value="1"/>
</dbReference>
<dbReference type="EMBL" id="BMAT01010699">
    <property type="protein sequence ID" value="GFR58945.1"/>
    <property type="molecule type" value="Genomic_DNA"/>
</dbReference>
<feature type="chain" id="PRO_5043999814" evidence="6">
    <location>
        <begin position="27"/>
        <end position="566"/>
    </location>
</feature>
<keyword evidence="5" id="KW-0560">Oxidoreductase</keyword>
<dbReference type="GO" id="GO:0071949">
    <property type="term" value="F:FAD binding"/>
    <property type="evidence" value="ECO:0007669"/>
    <property type="project" value="InterPro"/>
</dbReference>
<proteinExistence type="inferred from homology"/>
<evidence type="ECO:0000313" key="8">
    <source>
        <dbReference type="EMBL" id="GFR58945.1"/>
    </source>
</evidence>
<organism evidence="8 9">
    <name type="scientific">Elysia marginata</name>
    <dbReference type="NCBI Taxonomy" id="1093978"/>
    <lineage>
        <taxon>Eukaryota</taxon>
        <taxon>Metazoa</taxon>
        <taxon>Spiralia</taxon>
        <taxon>Lophotrochozoa</taxon>
        <taxon>Mollusca</taxon>
        <taxon>Gastropoda</taxon>
        <taxon>Heterobranchia</taxon>
        <taxon>Euthyneura</taxon>
        <taxon>Panpulmonata</taxon>
        <taxon>Sacoglossa</taxon>
        <taxon>Placobranchoidea</taxon>
        <taxon>Plakobranchidae</taxon>
        <taxon>Elysia</taxon>
    </lineage>
</organism>
<sequence length="566" mass="62437">MPVTISYFVPRACVLLVVLLCGVALADKKQEDRQKRLWPTRCYPGSHCYPDPEDVAHLQSSITGSVVVPSDSAYPSTIETSNLRWTRSPGIVVVARSVADVQTAMLFARRFYMNVVYSGSGVNYQGRGNYDGAMKIDLSQLKLSPVQVSVNQFNQNVPGTVTAYAGNTWGEIYSQVETGSGFSRLVVGGSPNLDTVDSFTQTGGIGVLSRTYGLVADNLVSAQVVLADGRIASINAGSVTVTDSKGNVLTYTDEKLLDALRGGGITWGVPVSFTFNLYIPPFQYGSISGEYRIVDNGQVVGKDTLRYVMSQVSSLPFQWGGYIAIDGAMSNQFANDRGTIKYHLFSNGFYNFTRVGTPIWNLQNYSPLSRINIVPIPNLNSFSQHRSNAPEAEQHFSASDNAYVFNTLLNSDVLTNATKYDLFLDLMMDVVNSPTVDSNYRCVAKMAGGKITTPNYSTYVNPKLREAAFSMTCALMWSEGLTTEEFYIAEAMEFQKKLRAFGNGGVNPYYASEDLKDWKSALYGASYNELLEIKKDWDVDNFLWAHNAVASDFELNCRAMRCPHHH</sequence>
<dbReference type="InterPro" id="IPR036318">
    <property type="entry name" value="FAD-bd_PCMH-like_sf"/>
</dbReference>
<dbReference type="InterPro" id="IPR006094">
    <property type="entry name" value="Oxid_FAD_bind_N"/>
</dbReference>
<evidence type="ECO:0000256" key="1">
    <source>
        <dbReference type="ARBA" id="ARBA00001974"/>
    </source>
</evidence>
<evidence type="ECO:0000256" key="4">
    <source>
        <dbReference type="ARBA" id="ARBA00022827"/>
    </source>
</evidence>
<dbReference type="GO" id="GO:0016491">
    <property type="term" value="F:oxidoreductase activity"/>
    <property type="evidence" value="ECO:0007669"/>
    <property type="project" value="UniProtKB-KW"/>
</dbReference>
<dbReference type="Pfam" id="PF08031">
    <property type="entry name" value="BBE"/>
    <property type="match status" value="1"/>
</dbReference>
<dbReference type="Proteomes" id="UP000762676">
    <property type="component" value="Unassembled WGS sequence"/>
</dbReference>
<protein>
    <submittedName>
        <fullName evidence="8">FAD linked oxidase-like protein</fullName>
    </submittedName>
</protein>
<dbReference type="InterPro" id="IPR050416">
    <property type="entry name" value="FAD-linked_Oxidoreductase"/>
</dbReference>
<gene>
    <name evidence="8" type="ORF">ElyMa_005373000</name>
</gene>
<evidence type="ECO:0000313" key="9">
    <source>
        <dbReference type="Proteomes" id="UP000762676"/>
    </source>
</evidence>
<accession>A0AAV4EE55</accession>
<evidence type="ECO:0000256" key="6">
    <source>
        <dbReference type="SAM" id="SignalP"/>
    </source>
</evidence>
<comment type="similarity">
    <text evidence="2">Belongs to the oxygen-dependent FAD-linked oxidoreductase family.</text>
</comment>
<keyword evidence="9" id="KW-1185">Reference proteome</keyword>
<dbReference type="Gene3D" id="3.30.465.10">
    <property type="match status" value="1"/>
</dbReference>
<dbReference type="AlphaFoldDB" id="A0AAV4EE55"/>
<comment type="cofactor">
    <cofactor evidence="1">
        <name>FAD</name>
        <dbReference type="ChEBI" id="CHEBI:57692"/>
    </cofactor>
</comment>
<evidence type="ECO:0000256" key="5">
    <source>
        <dbReference type="ARBA" id="ARBA00023002"/>
    </source>
</evidence>
<dbReference type="InterPro" id="IPR016169">
    <property type="entry name" value="FAD-bd_PCMH_sub2"/>
</dbReference>
<evidence type="ECO:0000259" key="7">
    <source>
        <dbReference type="PROSITE" id="PS51387"/>
    </source>
</evidence>